<evidence type="ECO:0000259" key="4">
    <source>
        <dbReference type="Pfam" id="PF13445"/>
    </source>
</evidence>
<sequence>MSLLTCATTLGVCSLRSLEGAKALRSCRCASGGRRRTVEALRWRAANSGGLGFSRLAKGTFKIISIHELVQGQVGTSTNLSKRAKGVASNNKGKRVGIVEEAEASEDSSSDSEKDELVPNADFIHSDGEEVKGFLYEEDHHCICRNPFVDPVVVKCKHYFCEHCALKHHAKNKKSHNIYGELVRDIHPVVYSTPVVQSVTFFPNWINLPWEIDVLLATESFSMLQNRVLFP</sequence>
<comment type="caution">
    <text evidence="5">The sequence shown here is derived from an EMBL/GenBank/DDBJ whole genome shotgun (WGS) entry which is preliminary data.</text>
</comment>
<reference evidence="5 6" key="1">
    <citation type="submission" date="2024-08" db="EMBL/GenBank/DDBJ databases">
        <title>Insights into the chromosomal genome structure of Flemingia macrophylla.</title>
        <authorList>
            <person name="Ding Y."/>
            <person name="Zhao Y."/>
            <person name="Bi W."/>
            <person name="Wu M."/>
            <person name="Zhao G."/>
            <person name="Gong Y."/>
            <person name="Li W."/>
            <person name="Zhang P."/>
        </authorList>
    </citation>
    <scope>NUCLEOTIDE SEQUENCE [LARGE SCALE GENOMIC DNA]</scope>
    <source>
        <strain evidence="5">DYQJB</strain>
        <tissue evidence="5">Leaf</tissue>
    </source>
</reference>
<gene>
    <name evidence="5" type="ORF">Fmac_017168</name>
</gene>
<evidence type="ECO:0000256" key="1">
    <source>
        <dbReference type="ARBA" id="ARBA00022723"/>
    </source>
</evidence>
<dbReference type="InterPro" id="IPR013083">
    <property type="entry name" value="Znf_RING/FYVE/PHD"/>
</dbReference>
<proteinExistence type="predicted"/>
<feature type="domain" description="Zinc finger RING-type eukaryotic" evidence="4">
    <location>
        <begin position="143"/>
        <end position="173"/>
    </location>
</feature>
<dbReference type="InterPro" id="IPR027370">
    <property type="entry name" value="Znf-RING_euk"/>
</dbReference>
<evidence type="ECO:0000256" key="2">
    <source>
        <dbReference type="ARBA" id="ARBA00022771"/>
    </source>
</evidence>
<dbReference type="AlphaFoldDB" id="A0ABD1M1C8"/>
<dbReference type="Proteomes" id="UP001603857">
    <property type="component" value="Unassembled WGS sequence"/>
</dbReference>
<organism evidence="5 6">
    <name type="scientific">Flemingia macrophylla</name>
    <dbReference type="NCBI Taxonomy" id="520843"/>
    <lineage>
        <taxon>Eukaryota</taxon>
        <taxon>Viridiplantae</taxon>
        <taxon>Streptophyta</taxon>
        <taxon>Embryophyta</taxon>
        <taxon>Tracheophyta</taxon>
        <taxon>Spermatophyta</taxon>
        <taxon>Magnoliopsida</taxon>
        <taxon>eudicotyledons</taxon>
        <taxon>Gunneridae</taxon>
        <taxon>Pentapetalae</taxon>
        <taxon>rosids</taxon>
        <taxon>fabids</taxon>
        <taxon>Fabales</taxon>
        <taxon>Fabaceae</taxon>
        <taxon>Papilionoideae</taxon>
        <taxon>50 kb inversion clade</taxon>
        <taxon>NPAAA clade</taxon>
        <taxon>indigoferoid/millettioid clade</taxon>
        <taxon>Phaseoleae</taxon>
        <taxon>Flemingia</taxon>
    </lineage>
</organism>
<keyword evidence="1" id="KW-0479">Metal-binding</keyword>
<name>A0ABD1M1C8_9FABA</name>
<protein>
    <recommendedName>
        <fullName evidence="4">Zinc finger RING-type eukaryotic domain-containing protein</fullName>
    </recommendedName>
</protein>
<dbReference type="Gene3D" id="3.30.40.10">
    <property type="entry name" value="Zinc/RING finger domain, C3HC4 (zinc finger)"/>
    <property type="match status" value="1"/>
</dbReference>
<evidence type="ECO:0000313" key="5">
    <source>
        <dbReference type="EMBL" id="KAL2329587.1"/>
    </source>
</evidence>
<evidence type="ECO:0000256" key="3">
    <source>
        <dbReference type="ARBA" id="ARBA00022833"/>
    </source>
</evidence>
<dbReference type="EMBL" id="JBGMDY010000006">
    <property type="protein sequence ID" value="KAL2329587.1"/>
    <property type="molecule type" value="Genomic_DNA"/>
</dbReference>
<keyword evidence="3" id="KW-0862">Zinc</keyword>
<dbReference type="Pfam" id="PF13445">
    <property type="entry name" value="zf-RING_UBOX"/>
    <property type="match status" value="1"/>
</dbReference>
<dbReference type="PANTHER" id="PTHR12930">
    <property type="entry name" value="ZINC FINGER PROTEIN 183"/>
    <property type="match status" value="1"/>
</dbReference>
<accession>A0ABD1M1C8</accession>
<dbReference type="InterPro" id="IPR039971">
    <property type="entry name" value="CWC24-like"/>
</dbReference>
<keyword evidence="2" id="KW-0863">Zinc-finger</keyword>
<evidence type="ECO:0000313" key="6">
    <source>
        <dbReference type="Proteomes" id="UP001603857"/>
    </source>
</evidence>
<keyword evidence="6" id="KW-1185">Reference proteome</keyword>
<dbReference type="SUPFAM" id="SSF57850">
    <property type="entry name" value="RING/U-box"/>
    <property type="match status" value="1"/>
</dbReference>
<dbReference type="PANTHER" id="PTHR12930:SF0">
    <property type="entry name" value="RING FINGER PROTEIN 113B"/>
    <property type="match status" value="1"/>
</dbReference>